<dbReference type="RefSeq" id="WP_230564283.1">
    <property type="nucleotide sequence ID" value="NZ_JAJITC010000021.1"/>
</dbReference>
<organism evidence="1 2">
    <name type="scientific">Paraburkholderia translucens</name>
    <dbReference type="NCBI Taxonomy" id="2886945"/>
    <lineage>
        <taxon>Bacteria</taxon>
        <taxon>Pseudomonadati</taxon>
        <taxon>Pseudomonadota</taxon>
        <taxon>Betaproteobacteria</taxon>
        <taxon>Burkholderiales</taxon>
        <taxon>Burkholderiaceae</taxon>
        <taxon>Paraburkholderia</taxon>
    </lineage>
</organism>
<evidence type="ECO:0000313" key="2">
    <source>
        <dbReference type="Proteomes" id="UP001430614"/>
    </source>
</evidence>
<accession>A0ABS8KL65</accession>
<proteinExistence type="predicted"/>
<dbReference type="EMBL" id="JAJITC010000021">
    <property type="protein sequence ID" value="MCC8405513.1"/>
    <property type="molecule type" value="Genomic_DNA"/>
</dbReference>
<gene>
    <name evidence="1" type="ORF">LJ655_27265</name>
</gene>
<evidence type="ECO:0000313" key="1">
    <source>
        <dbReference type="EMBL" id="MCC8405513.1"/>
    </source>
</evidence>
<keyword evidence="2" id="KW-1185">Reference proteome</keyword>
<feature type="non-terminal residue" evidence="1">
    <location>
        <position position="1"/>
    </location>
</feature>
<sequence length="64" mass="6964">LLCEASDTFCLAADSAESAAASRHQAPTLIGCWLLKIGSPTAQRLNHPAPRRLRRCVCSRETEL</sequence>
<name>A0ABS8KL65_9BURK</name>
<comment type="caution">
    <text evidence="1">The sequence shown here is derived from an EMBL/GenBank/DDBJ whole genome shotgun (WGS) entry which is preliminary data.</text>
</comment>
<reference evidence="1 2" key="1">
    <citation type="submission" date="2021-11" db="EMBL/GenBank/DDBJ databases">
        <authorList>
            <person name="Oh E.-T."/>
            <person name="Kim S.-B."/>
        </authorList>
    </citation>
    <scope>NUCLEOTIDE SEQUENCE [LARGE SCALE GENOMIC DNA]</scope>
    <source>
        <strain evidence="1 2">MMS20-SJTN17</strain>
    </source>
</reference>
<dbReference type="Proteomes" id="UP001430614">
    <property type="component" value="Unassembled WGS sequence"/>
</dbReference>
<protein>
    <submittedName>
        <fullName evidence="1">Uncharacterized protein</fullName>
    </submittedName>
</protein>